<accession>A0A8S3CYM8</accession>
<organism evidence="1 2">
    <name type="scientific">Rotaria magnacalcarata</name>
    <dbReference type="NCBI Taxonomy" id="392030"/>
    <lineage>
        <taxon>Eukaryota</taxon>
        <taxon>Metazoa</taxon>
        <taxon>Spiralia</taxon>
        <taxon>Gnathifera</taxon>
        <taxon>Rotifera</taxon>
        <taxon>Eurotatoria</taxon>
        <taxon>Bdelloidea</taxon>
        <taxon>Philodinida</taxon>
        <taxon>Philodinidae</taxon>
        <taxon>Rotaria</taxon>
    </lineage>
</organism>
<sequence length="161" mass="18613">MILMIIRKINILDVYVQTDTMPFSQLMEPDRIVNKETLNEVIKTQLNATFSSHNSSCNAVKITLKDRDYLFFSRNIWIPEGARCCSDHLTGHQLSQEAIDAIKMFSIRHQEIKSSDVQLLLNTSNVHRHRKSIHWALDSQCRGEEINEPDRKSVACASSWR</sequence>
<gene>
    <name evidence="1" type="ORF">BYL167_LOCUS54463</name>
</gene>
<protein>
    <submittedName>
        <fullName evidence="1">Uncharacterized protein</fullName>
    </submittedName>
</protein>
<name>A0A8S3CYM8_9BILA</name>
<evidence type="ECO:0000313" key="2">
    <source>
        <dbReference type="Proteomes" id="UP000681967"/>
    </source>
</evidence>
<comment type="caution">
    <text evidence="1">The sequence shown here is derived from an EMBL/GenBank/DDBJ whole genome shotgun (WGS) entry which is preliminary data.</text>
</comment>
<reference evidence="1" key="1">
    <citation type="submission" date="2021-02" db="EMBL/GenBank/DDBJ databases">
        <authorList>
            <person name="Nowell W R."/>
        </authorList>
    </citation>
    <scope>NUCLEOTIDE SEQUENCE</scope>
</reference>
<evidence type="ECO:0000313" key="1">
    <source>
        <dbReference type="EMBL" id="CAF4966745.1"/>
    </source>
</evidence>
<dbReference type="AlphaFoldDB" id="A0A8S3CYM8"/>
<proteinExistence type="predicted"/>
<dbReference type="EMBL" id="CAJOBH010192193">
    <property type="protein sequence ID" value="CAF4966745.1"/>
    <property type="molecule type" value="Genomic_DNA"/>
</dbReference>
<dbReference type="Proteomes" id="UP000681967">
    <property type="component" value="Unassembled WGS sequence"/>
</dbReference>